<feature type="compositionally biased region" description="Polar residues" evidence="1">
    <location>
        <begin position="17"/>
        <end position="26"/>
    </location>
</feature>
<evidence type="ECO:0000313" key="2">
    <source>
        <dbReference type="EMBL" id="GAA2279439.1"/>
    </source>
</evidence>
<dbReference type="Proteomes" id="UP001500305">
    <property type="component" value="Unassembled WGS sequence"/>
</dbReference>
<evidence type="ECO:0000256" key="1">
    <source>
        <dbReference type="SAM" id="MobiDB-lite"/>
    </source>
</evidence>
<organism evidence="2 3">
    <name type="scientific">Kitasatospora cystarginea</name>
    <dbReference type="NCBI Taxonomy" id="58350"/>
    <lineage>
        <taxon>Bacteria</taxon>
        <taxon>Bacillati</taxon>
        <taxon>Actinomycetota</taxon>
        <taxon>Actinomycetes</taxon>
        <taxon>Kitasatosporales</taxon>
        <taxon>Streptomycetaceae</taxon>
        <taxon>Kitasatospora</taxon>
    </lineage>
</organism>
<reference evidence="2 3" key="1">
    <citation type="journal article" date="2019" name="Int. J. Syst. Evol. Microbiol.">
        <title>The Global Catalogue of Microorganisms (GCM) 10K type strain sequencing project: providing services to taxonomists for standard genome sequencing and annotation.</title>
        <authorList>
            <consortium name="The Broad Institute Genomics Platform"/>
            <consortium name="The Broad Institute Genome Sequencing Center for Infectious Disease"/>
            <person name="Wu L."/>
            <person name="Ma J."/>
        </authorList>
    </citation>
    <scope>NUCLEOTIDE SEQUENCE [LARGE SCALE GENOMIC DNA]</scope>
    <source>
        <strain evidence="2 3">JCM 7356</strain>
    </source>
</reference>
<gene>
    <name evidence="2" type="ORF">GCM10010430_76770</name>
</gene>
<keyword evidence="3" id="KW-1185">Reference proteome</keyword>
<proteinExistence type="predicted"/>
<dbReference type="Gene3D" id="1.10.287.1060">
    <property type="entry name" value="ESAT-6-like"/>
    <property type="match status" value="1"/>
</dbReference>
<accession>A0ABN3EZW5</accession>
<protein>
    <submittedName>
        <fullName evidence="2">Uncharacterized protein</fullName>
    </submittedName>
</protein>
<evidence type="ECO:0000313" key="3">
    <source>
        <dbReference type="Proteomes" id="UP001500305"/>
    </source>
</evidence>
<feature type="region of interest" description="Disordered" evidence="1">
    <location>
        <begin position="199"/>
        <end position="229"/>
    </location>
</feature>
<name>A0ABN3EZW5_9ACTN</name>
<dbReference type="RefSeq" id="WP_344641194.1">
    <property type="nucleotide sequence ID" value="NZ_BAAATR010000068.1"/>
</dbReference>
<sequence length="229" mass="22940">MEDPFSTKVHGPGEAPTPSSQSTGPATGSMAVGPQGAGMATMAVGSPAPGMGTLTVSRGAAAHAAQAAPTAASAGTGIKISPEQYRTASSPMSAAADRVSQLYLGLDGFLTSMNATSPWGKDHAGEQFAEGEKGYLAYSAATLKGLKNLPAALHRVAEGLKTMAQNYESAESDTVADLNGRGRDLQVVESLPTPVITLPPAGATAGPPSPVVLSATNREIGRGRIGGGR</sequence>
<comment type="caution">
    <text evidence="2">The sequence shown here is derived from an EMBL/GenBank/DDBJ whole genome shotgun (WGS) entry which is preliminary data.</text>
</comment>
<dbReference type="EMBL" id="BAAATR010000068">
    <property type="protein sequence ID" value="GAA2279439.1"/>
    <property type="molecule type" value="Genomic_DNA"/>
</dbReference>
<feature type="region of interest" description="Disordered" evidence="1">
    <location>
        <begin position="1"/>
        <end position="44"/>
    </location>
</feature>